<comment type="caution">
    <text evidence="2">The sequence shown here is derived from an EMBL/GenBank/DDBJ whole genome shotgun (WGS) entry which is preliminary data.</text>
</comment>
<feature type="coiled-coil region" evidence="1">
    <location>
        <begin position="22"/>
        <end position="49"/>
    </location>
</feature>
<dbReference type="OrthoDB" id="8432779at2"/>
<name>A0A2P8FY73_9BACT</name>
<dbReference type="SUPFAM" id="SSF54427">
    <property type="entry name" value="NTF2-like"/>
    <property type="match status" value="1"/>
</dbReference>
<keyword evidence="3" id="KW-1185">Reference proteome</keyword>
<evidence type="ECO:0008006" key="4">
    <source>
        <dbReference type="Google" id="ProtNLM"/>
    </source>
</evidence>
<organism evidence="2 3">
    <name type="scientific">Dyadobacter jiangsuensis</name>
    <dbReference type="NCBI Taxonomy" id="1591085"/>
    <lineage>
        <taxon>Bacteria</taxon>
        <taxon>Pseudomonadati</taxon>
        <taxon>Bacteroidota</taxon>
        <taxon>Cytophagia</taxon>
        <taxon>Cytophagales</taxon>
        <taxon>Spirosomataceae</taxon>
        <taxon>Dyadobacter</taxon>
    </lineage>
</organism>
<reference evidence="2 3" key="1">
    <citation type="submission" date="2018-03" db="EMBL/GenBank/DDBJ databases">
        <title>Genomic Encyclopedia of Archaeal and Bacterial Type Strains, Phase II (KMG-II): from individual species to whole genera.</title>
        <authorList>
            <person name="Goeker M."/>
        </authorList>
    </citation>
    <scope>NUCLEOTIDE SEQUENCE [LARGE SCALE GENOMIC DNA]</scope>
    <source>
        <strain evidence="2 3">DSM 29057</strain>
    </source>
</reference>
<evidence type="ECO:0000313" key="2">
    <source>
        <dbReference type="EMBL" id="PSL26676.1"/>
    </source>
</evidence>
<dbReference type="AlphaFoldDB" id="A0A2P8FY73"/>
<dbReference type="InterPro" id="IPR032710">
    <property type="entry name" value="NTF2-like_dom_sf"/>
</dbReference>
<evidence type="ECO:0000256" key="1">
    <source>
        <dbReference type="SAM" id="Coils"/>
    </source>
</evidence>
<accession>A0A2P8FY73</accession>
<sequence>MKTLSVILLGIVLCVSCKDKAAEEEAARQANLEKEKQAIKAVIENETKSFFARDFNAWKSNYAQTDYAFQAWSNDDGTFDSNVGWADINKQVGKYIAANPEPVSSHPIVERKNMIFKFYDDDVAYLTWDQFNSDKSEKNFHHSKEVRLLEKINGEWKIVCVSAFWDYRHPIPASRLPMIQKIANESRGKI</sequence>
<keyword evidence="1" id="KW-0175">Coiled coil</keyword>
<dbReference type="RefSeq" id="WP_106597021.1">
    <property type="nucleotide sequence ID" value="NZ_PYAS01000009.1"/>
</dbReference>
<dbReference type="Gene3D" id="3.10.450.50">
    <property type="match status" value="1"/>
</dbReference>
<protein>
    <recommendedName>
        <fullName evidence="4">SnoaL-like protein</fullName>
    </recommendedName>
</protein>
<dbReference type="EMBL" id="PYAS01000009">
    <property type="protein sequence ID" value="PSL26676.1"/>
    <property type="molecule type" value="Genomic_DNA"/>
</dbReference>
<gene>
    <name evidence="2" type="ORF">CLV60_109168</name>
</gene>
<dbReference type="Proteomes" id="UP000241964">
    <property type="component" value="Unassembled WGS sequence"/>
</dbReference>
<proteinExistence type="predicted"/>
<evidence type="ECO:0000313" key="3">
    <source>
        <dbReference type="Proteomes" id="UP000241964"/>
    </source>
</evidence>